<evidence type="ECO:0000313" key="7">
    <source>
        <dbReference type="Proteomes" id="UP001295684"/>
    </source>
</evidence>
<evidence type="ECO:0000256" key="4">
    <source>
        <dbReference type="SAM" id="MobiDB-lite"/>
    </source>
</evidence>
<evidence type="ECO:0000259" key="5">
    <source>
        <dbReference type="PROSITE" id="PS51634"/>
    </source>
</evidence>
<evidence type="ECO:0000313" key="6">
    <source>
        <dbReference type="EMBL" id="CAI2369836.1"/>
    </source>
</evidence>
<comment type="subcellular location">
    <subcellularLocation>
        <location evidence="1">Nucleus</location>
    </subcellularLocation>
</comment>
<dbReference type="Proteomes" id="UP001295684">
    <property type="component" value="Unassembled WGS sequence"/>
</dbReference>
<dbReference type="InterPro" id="IPR033467">
    <property type="entry name" value="Tesmin/TSO1-like_CXC"/>
</dbReference>
<dbReference type="GO" id="GO:0005634">
    <property type="term" value="C:nucleus"/>
    <property type="evidence" value="ECO:0007669"/>
    <property type="project" value="UniProtKB-SubCell"/>
</dbReference>
<dbReference type="AlphaFoldDB" id="A0AAD1XFP9"/>
<feature type="domain" description="CRC" evidence="5">
    <location>
        <begin position="112"/>
        <end position="150"/>
    </location>
</feature>
<dbReference type="InterPro" id="IPR005172">
    <property type="entry name" value="CRC"/>
</dbReference>
<proteinExistence type="inferred from homology"/>
<evidence type="ECO:0000256" key="1">
    <source>
        <dbReference type="ARBA" id="ARBA00004123"/>
    </source>
</evidence>
<dbReference type="InterPro" id="IPR028307">
    <property type="entry name" value="Lin-54_fam"/>
</dbReference>
<dbReference type="PANTHER" id="PTHR12446:SF34">
    <property type="entry name" value="PROTEIN LIN-54 HOMOLOG"/>
    <property type="match status" value="1"/>
</dbReference>
<dbReference type="SMART" id="SM01114">
    <property type="entry name" value="CXC"/>
    <property type="match status" value="1"/>
</dbReference>
<evidence type="ECO:0000256" key="3">
    <source>
        <dbReference type="ARBA" id="ARBA00023242"/>
    </source>
</evidence>
<dbReference type="PANTHER" id="PTHR12446">
    <property type="entry name" value="TESMIN/TSO1-RELATED"/>
    <property type="match status" value="1"/>
</dbReference>
<accession>A0AAD1XFP9</accession>
<dbReference type="Pfam" id="PF03638">
    <property type="entry name" value="TCR"/>
    <property type="match status" value="1"/>
</dbReference>
<organism evidence="6 7">
    <name type="scientific">Euplotes crassus</name>
    <dbReference type="NCBI Taxonomy" id="5936"/>
    <lineage>
        <taxon>Eukaryota</taxon>
        <taxon>Sar</taxon>
        <taxon>Alveolata</taxon>
        <taxon>Ciliophora</taxon>
        <taxon>Intramacronucleata</taxon>
        <taxon>Spirotrichea</taxon>
        <taxon>Hypotrichia</taxon>
        <taxon>Euplotida</taxon>
        <taxon>Euplotidae</taxon>
        <taxon>Moneuplotes</taxon>
    </lineage>
</organism>
<sequence length="417" mass="47053">MNSKQEKANATLLEAIKALQSVTIVYEKIWESIIGHPPCVACLAMYLHKPNISHRAPNLIRLLHNPIGQIYSLDDEEIQSEISSVINEALKRNSDFFKCKHLKSSLDDGKTKKGCNCRKSFCVKKYCECYQAGLPCNQNCCCIDCKNPHKEIDEIKQVHFTPTKKNGNQKKPSFLKDMSKALVDCLKGPKYIHRTNNSEIIKTISSTPHTLNSLSSLLNTEREESVLPPLPLFDKQSVTRNQVCSPTSNHHSVLLKNNLIPLNIKTSHIFQLHESQYGNEKFSKLANSSFKKILAPKATYSASTRLNKSSGWLEVSSEDGSTSQDFVNKSSMVRRKSKIDYISLLGKMKQHKNLSILDKFLEAKTPRNRSAFKPRPIPRILGKKEIKSYDAPLRQKNQEFSSAESDSMLGCPSTTIQ</sequence>
<dbReference type="PROSITE" id="PS51634">
    <property type="entry name" value="CRC"/>
    <property type="match status" value="1"/>
</dbReference>
<reference evidence="6" key="1">
    <citation type="submission" date="2023-07" db="EMBL/GenBank/DDBJ databases">
        <authorList>
            <consortium name="AG Swart"/>
            <person name="Singh M."/>
            <person name="Singh A."/>
            <person name="Seah K."/>
            <person name="Emmerich C."/>
        </authorList>
    </citation>
    <scope>NUCLEOTIDE SEQUENCE</scope>
    <source>
        <strain evidence="6">DP1</strain>
    </source>
</reference>
<comment type="caution">
    <text evidence="6">The sequence shown here is derived from an EMBL/GenBank/DDBJ whole genome shotgun (WGS) entry which is preliminary data.</text>
</comment>
<evidence type="ECO:0000256" key="2">
    <source>
        <dbReference type="ARBA" id="ARBA00007267"/>
    </source>
</evidence>
<comment type="similarity">
    <text evidence="2">Belongs to the lin-54 family.</text>
</comment>
<name>A0AAD1XFP9_EUPCR</name>
<dbReference type="EMBL" id="CAMPGE010010993">
    <property type="protein sequence ID" value="CAI2369836.1"/>
    <property type="molecule type" value="Genomic_DNA"/>
</dbReference>
<protein>
    <recommendedName>
        <fullName evidence="5">CRC domain-containing protein</fullName>
    </recommendedName>
</protein>
<feature type="region of interest" description="Disordered" evidence="4">
    <location>
        <begin position="393"/>
        <end position="417"/>
    </location>
</feature>
<dbReference type="GO" id="GO:0006355">
    <property type="term" value="P:regulation of DNA-templated transcription"/>
    <property type="evidence" value="ECO:0007669"/>
    <property type="project" value="TreeGrafter"/>
</dbReference>
<keyword evidence="3" id="KW-0539">Nucleus</keyword>
<gene>
    <name evidence="6" type="ORF">ECRASSUSDP1_LOCUS11140</name>
</gene>
<keyword evidence="7" id="KW-1185">Reference proteome</keyword>